<gene>
    <name evidence="8" type="ORF">G7K_0396-t1</name>
</gene>
<feature type="compositionally biased region" description="Low complexity" evidence="6">
    <location>
        <begin position="1016"/>
        <end position="1025"/>
    </location>
</feature>
<evidence type="ECO:0000256" key="6">
    <source>
        <dbReference type="SAM" id="MobiDB-lite"/>
    </source>
</evidence>
<evidence type="ECO:0000256" key="5">
    <source>
        <dbReference type="ARBA" id="ARBA00023136"/>
    </source>
</evidence>
<protein>
    <recommendedName>
        <fullName evidence="10">DUF726-domain-containing protein</fullName>
    </recommendedName>
</protein>
<feature type="region of interest" description="Disordered" evidence="6">
    <location>
        <begin position="315"/>
        <end position="346"/>
    </location>
</feature>
<evidence type="ECO:0000256" key="3">
    <source>
        <dbReference type="ARBA" id="ARBA00022692"/>
    </source>
</evidence>
<comment type="caution">
    <text evidence="8">The sequence shown here is derived from an EMBL/GenBank/DDBJ whole genome shotgun (WGS) entry which is preliminary data.</text>
</comment>
<feature type="region of interest" description="Disordered" evidence="6">
    <location>
        <begin position="73"/>
        <end position="93"/>
    </location>
</feature>
<organism evidence="8 9">
    <name type="scientific">Saitoella complicata (strain BCRC 22490 / CBS 7301 / JCM 7358 / NBRC 10748 / NRRL Y-17804)</name>
    <dbReference type="NCBI Taxonomy" id="698492"/>
    <lineage>
        <taxon>Eukaryota</taxon>
        <taxon>Fungi</taxon>
        <taxon>Dikarya</taxon>
        <taxon>Ascomycota</taxon>
        <taxon>Taphrinomycotina</taxon>
        <taxon>Taphrinomycotina incertae sedis</taxon>
        <taxon>Saitoella</taxon>
    </lineage>
</organism>
<dbReference type="InterPro" id="IPR007941">
    <property type="entry name" value="DUF726"/>
</dbReference>
<reference evidence="8 9" key="2">
    <citation type="journal article" date="2014" name="J. Gen. Appl. Microbiol.">
        <title>The early diverging ascomycetous budding yeast Saitoella complicata has three histone deacetylases belonging to the Clr6, Hos2, and Rpd3 lineages.</title>
        <authorList>
            <person name="Nishida H."/>
            <person name="Matsumoto T."/>
            <person name="Kondo S."/>
            <person name="Hamamoto M."/>
            <person name="Yoshikawa H."/>
        </authorList>
    </citation>
    <scope>NUCLEOTIDE SEQUENCE [LARGE SCALE GENOMIC DNA]</scope>
    <source>
        <strain evidence="8 9">NRRL Y-17804</strain>
    </source>
</reference>
<evidence type="ECO:0000256" key="4">
    <source>
        <dbReference type="ARBA" id="ARBA00022989"/>
    </source>
</evidence>
<comment type="similarity">
    <text evidence="2">Belongs to the TMCO4 family.</text>
</comment>
<dbReference type="GO" id="GO:0016020">
    <property type="term" value="C:membrane"/>
    <property type="evidence" value="ECO:0007669"/>
    <property type="project" value="UniProtKB-SubCell"/>
</dbReference>
<dbReference type="SUPFAM" id="SSF53474">
    <property type="entry name" value="alpha/beta-Hydrolases"/>
    <property type="match status" value="1"/>
</dbReference>
<keyword evidence="9" id="KW-1185">Reference proteome</keyword>
<evidence type="ECO:0008006" key="10">
    <source>
        <dbReference type="Google" id="ProtNLM"/>
    </source>
</evidence>
<dbReference type="Pfam" id="PF05277">
    <property type="entry name" value="DUF726"/>
    <property type="match status" value="1"/>
</dbReference>
<feature type="compositionally biased region" description="Low complexity" evidence="6">
    <location>
        <begin position="894"/>
        <end position="916"/>
    </location>
</feature>
<feature type="transmembrane region" description="Helical" evidence="7">
    <location>
        <begin position="441"/>
        <end position="464"/>
    </location>
</feature>
<accession>A0A0E9N8N3</accession>
<feature type="region of interest" description="Disordered" evidence="6">
    <location>
        <begin position="1016"/>
        <end position="1051"/>
    </location>
</feature>
<dbReference type="Proteomes" id="UP000033140">
    <property type="component" value="Unassembled WGS sequence"/>
</dbReference>
<evidence type="ECO:0000313" key="9">
    <source>
        <dbReference type="Proteomes" id="UP000033140"/>
    </source>
</evidence>
<keyword evidence="4 7" id="KW-1133">Transmembrane helix</keyword>
<evidence type="ECO:0000256" key="2">
    <source>
        <dbReference type="ARBA" id="ARBA00009824"/>
    </source>
</evidence>
<evidence type="ECO:0000256" key="1">
    <source>
        <dbReference type="ARBA" id="ARBA00004141"/>
    </source>
</evidence>
<proteinExistence type="inferred from homology"/>
<feature type="region of interest" description="Disordered" evidence="6">
    <location>
        <begin position="826"/>
        <end position="860"/>
    </location>
</feature>
<evidence type="ECO:0000313" key="8">
    <source>
        <dbReference type="EMBL" id="GAO46158.1"/>
    </source>
</evidence>
<feature type="region of interest" description="Disordered" evidence="6">
    <location>
        <begin position="890"/>
        <end position="975"/>
    </location>
</feature>
<dbReference type="PANTHER" id="PTHR17920">
    <property type="entry name" value="TRANSMEMBRANE AND COILED-COIL DOMAIN-CONTAINING PROTEIN 4 TMCO4"/>
    <property type="match status" value="1"/>
</dbReference>
<feature type="compositionally biased region" description="Low complexity" evidence="6">
    <location>
        <begin position="844"/>
        <end position="856"/>
    </location>
</feature>
<feature type="transmembrane region" description="Helical" evidence="7">
    <location>
        <begin position="484"/>
        <end position="503"/>
    </location>
</feature>
<keyword evidence="3 7" id="KW-0812">Transmembrane</keyword>
<dbReference type="OMA" id="KEVGWEV"/>
<name>A0A0E9N8N3_SAICN</name>
<dbReference type="EMBL" id="BACD03000002">
    <property type="protein sequence ID" value="GAO46158.1"/>
    <property type="molecule type" value="Genomic_DNA"/>
</dbReference>
<comment type="subcellular location">
    <subcellularLocation>
        <location evidence="1">Membrane</location>
        <topology evidence="1">Multi-pass membrane protein</topology>
    </subcellularLocation>
</comment>
<dbReference type="InterPro" id="IPR029058">
    <property type="entry name" value="AB_hydrolase_fold"/>
</dbReference>
<dbReference type="AlphaFoldDB" id="A0A0E9N8N3"/>
<reference evidence="8 9" key="3">
    <citation type="journal article" date="2015" name="Genome Announc.">
        <title>Draft Genome Sequence of the Archiascomycetous Yeast Saitoella complicata.</title>
        <authorList>
            <person name="Yamauchi K."/>
            <person name="Kondo S."/>
            <person name="Hamamoto M."/>
            <person name="Takahashi Y."/>
            <person name="Ogura Y."/>
            <person name="Hayashi T."/>
            <person name="Nishida H."/>
        </authorList>
    </citation>
    <scope>NUCLEOTIDE SEQUENCE [LARGE SCALE GENOMIC DNA]</scope>
    <source>
        <strain evidence="8 9">NRRL Y-17804</strain>
    </source>
</reference>
<keyword evidence="5 7" id="KW-0472">Membrane</keyword>
<evidence type="ECO:0000256" key="7">
    <source>
        <dbReference type="SAM" id="Phobius"/>
    </source>
</evidence>
<sequence length="1051" mass="113717">MSLNDVNESRSATVRQRAVGLEFDCGNNGGDPYQDPAEAFEQMSVRDLPPPPIPPHKQHLTPEADLGEWQAMPSTKDGHKATHRRGSSQGEGTILEHPEWNPAGASEWSHQVAVGQDRPHGSPVLERKETTADDDGEWTNMEAIATYDMYDEDGRIIARAAVDDEDERATGAKGYTRVDADEDNQSATSMDENTRYLFDETKFEDDEAARTPLSQMQATKDLLTEGQRIAYVGICKLLMVEMLRDISSSKRKEIAKATESMILWSQKMSVRLYAHMEITAEEQVMIEQLSLHGVKPSDLAPSLMKNVQVANPNASLNAGAPPAYRKEKSTSAVDDEEEEEEQTVKDLSALPSTREIEIDLRWTVLCDLFLVLIADSLYDARSRVLLVLMGKALDVPWVELTKFEKRVTDALDVQEAADKNEYKEEGIISTRAKMAKRKRMMMMGLAMAGGGIVIGLSAGLLAPVIGAGLGVAMSAVGAGGATTFLAGTGGAALITTGGVLAGANTGVTGMSRRTQAVKTFEFRPLYNTGRVNVIITVSGWMSGKEDDVRLPFSVVDPVMGDIFSVLWEPEMLTSMGQTIRILGTEVLTQSLQQALGQTVLGVLLSGLQLPMILTKLGYLVDNPWSNSLDRAKAAGLIMADTLLHHNLGNRPVTLVGYSLGARVIFYCLLELAAKNAFGIVQDVYLFGTPVVVSATEYIKVSSIVAGRFVNGYSRTDWILGYLFRASSGGIGRVAGLRPVEVVSKVENVDCTTFVDGHMSYREAIPKLLKTVGWVVTSDKFEEIEDPDPDKHRERQRVLLEDLEEAKQRLPQQKKGSRLSWFGKVAGRSSVNTPGPEAYTQFQKDSTSTTPETSDPENANNGEVIFDIVGIRKELAKNGVAVKELKSTLPPVVVPSNTNTNSRPGSSSSGAGRSSFSLFTLGRNRSAVDVRTHAPSARNSVSEGPESDPFPQGEGEGKPPVLNLRSPFGAAGGGSVAMERGASLDSVSSPTTSVGVGVSPRTAVFAEARRPSLMTAVTTPTLPTQTHRNRHGCEDDGEEDFGGEGEITMSFA</sequence>
<reference evidence="8 9" key="1">
    <citation type="journal article" date="2011" name="J. Gen. Appl. Microbiol.">
        <title>Draft genome sequencing of the enigmatic yeast Saitoella complicata.</title>
        <authorList>
            <person name="Nishida H."/>
            <person name="Hamamoto M."/>
            <person name="Sugiyama J."/>
        </authorList>
    </citation>
    <scope>NUCLEOTIDE SEQUENCE [LARGE SCALE GENOMIC DNA]</scope>
    <source>
        <strain evidence="8 9">NRRL Y-17804</strain>
    </source>
</reference>
<dbReference type="PANTHER" id="PTHR17920:SF3">
    <property type="entry name" value="TRANSMEMBRANE AND COILED-COIL DOMAIN-CONTAINING PROTEIN 4"/>
    <property type="match status" value="1"/>
</dbReference>